<dbReference type="GO" id="GO:0016757">
    <property type="term" value="F:glycosyltransferase activity"/>
    <property type="evidence" value="ECO:0007669"/>
    <property type="project" value="UniProtKB-KW"/>
</dbReference>
<evidence type="ECO:0000256" key="1">
    <source>
        <dbReference type="ARBA" id="ARBA00022679"/>
    </source>
</evidence>
<keyword evidence="4" id="KW-0946">Virion</keyword>
<accession>A0A5C5WR43</accession>
<comment type="caution">
    <text evidence="4">The sequence shown here is derived from an EMBL/GenBank/DDBJ whole genome shotgun (WGS) entry which is preliminary data.</text>
</comment>
<dbReference type="InterPro" id="IPR001296">
    <property type="entry name" value="Glyco_trans_1"/>
</dbReference>
<name>A0A5C5WR43_9BACT</name>
<feature type="domain" description="Glycosyl transferase family 1" evidence="2">
    <location>
        <begin position="222"/>
        <end position="391"/>
    </location>
</feature>
<evidence type="ECO:0000313" key="5">
    <source>
        <dbReference type="Proteomes" id="UP000316598"/>
    </source>
</evidence>
<keyword evidence="4" id="KW-0328">Glycosyltransferase</keyword>
<keyword evidence="5" id="KW-1185">Reference proteome</keyword>
<evidence type="ECO:0000259" key="2">
    <source>
        <dbReference type="Pfam" id="PF00534"/>
    </source>
</evidence>
<dbReference type="Proteomes" id="UP000316598">
    <property type="component" value="Unassembled WGS sequence"/>
</dbReference>
<organism evidence="4 5">
    <name type="scientific">Rubripirellula amarantea</name>
    <dbReference type="NCBI Taxonomy" id="2527999"/>
    <lineage>
        <taxon>Bacteria</taxon>
        <taxon>Pseudomonadati</taxon>
        <taxon>Planctomycetota</taxon>
        <taxon>Planctomycetia</taxon>
        <taxon>Pirellulales</taxon>
        <taxon>Pirellulaceae</taxon>
        <taxon>Rubripirellula</taxon>
    </lineage>
</organism>
<dbReference type="EMBL" id="SJPI01000001">
    <property type="protein sequence ID" value="TWT53038.1"/>
    <property type="molecule type" value="Genomic_DNA"/>
</dbReference>
<dbReference type="OrthoDB" id="9793726at2"/>
<dbReference type="Pfam" id="PF12000">
    <property type="entry name" value="Glyco_trans_4_3"/>
    <property type="match status" value="1"/>
</dbReference>
<dbReference type="Gene3D" id="3.40.50.2000">
    <property type="entry name" value="Glycogen Phosphorylase B"/>
    <property type="match status" value="2"/>
</dbReference>
<dbReference type="InterPro" id="IPR022623">
    <property type="entry name" value="Glyco_trans_4"/>
</dbReference>
<keyword evidence="4" id="KW-0167">Capsid protein</keyword>
<feature type="domain" description="Glycosyl transferase family 4" evidence="3">
    <location>
        <begin position="26"/>
        <end position="197"/>
    </location>
</feature>
<evidence type="ECO:0000313" key="4">
    <source>
        <dbReference type="EMBL" id="TWT53038.1"/>
    </source>
</evidence>
<evidence type="ECO:0000259" key="3">
    <source>
        <dbReference type="Pfam" id="PF12000"/>
    </source>
</evidence>
<dbReference type="AlphaFoldDB" id="A0A5C5WR43"/>
<dbReference type="PANTHER" id="PTHR46401">
    <property type="entry name" value="GLYCOSYLTRANSFERASE WBBK-RELATED"/>
    <property type="match status" value="1"/>
</dbReference>
<dbReference type="Pfam" id="PF00534">
    <property type="entry name" value="Glycos_transf_1"/>
    <property type="match status" value="1"/>
</dbReference>
<dbReference type="SUPFAM" id="SSF53756">
    <property type="entry name" value="UDP-Glycosyltransferase/glycogen phosphorylase"/>
    <property type="match status" value="1"/>
</dbReference>
<dbReference type="GO" id="GO:0009103">
    <property type="term" value="P:lipopolysaccharide biosynthetic process"/>
    <property type="evidence" value="ECO:0007669"/>
    <property type="project" value="TreeGrafter"/>
</dbReference>
<keyword evidence="1 4" id="KW-0808">Transferase</keyword>
<dbReference type="PANTHER" id="PTHR46401:SF2">
    <property type="entry name" value="GLYCOSYLTRANSFERASE WBBK-RELATED"/>
    <property type="match status" value="1"/>
</dbReference>
<protein>
    <submittedName>
        <fullName evidence="4">Spore coat protein SA</fullName>
        <ecNumber evidence="4">2.4.-.-</ecNumber>
    </submittedName>
</protein>
<reference evidence="4 5" key="1">
    <citation type="submission" date="2019-02" db="EMBL/GenBank/DDBJ databases">
        <title>Deep-cultivation of Planctomycetes and their phenomic and genomic characterization uncovers novel biology.</title>
        <authorList>
            <person name="Wiegand S."/>
            <person name="Jogler M."/>
            <person name="Boedeker C."/>
            <person name="Pinto D."/>
            <person name="Vollmers J."/>
            <person name="Rivas-Marin E."/>
            <person name="Kohn T."/>
            <person name="Peeters S.H."/>
            <person name="Heuer A."/>
            <person name="Rast P."/>
            <person name="Oberbeckmann S."/>
            <person name="Bunk B."/>
            <person name="Jeske O."/>
            <person name="Meyerdierks A."/>
            <person name="Storesund J.E."/>
            <person name="Kallscheuer N."/>
            <person name="Luecker S."/>
            <person name="Lage O.M."/>
            <person name="Pohl T."/>
            <person name="Merkel B.J."/>
            <person name="Hornburger P."/>
            <person name="Mueller R.-W."/>
            <person name="Bruemmer F."/>
            <person name="Labrenz M."/>
            <person name="Spormann A.M."/>
            <person name="Op Den Camp H."/>
            <person name="Overmann J."/>
            <person name="Amann R."/>
            <person name="Jetten M.S.M."/>
            <person name="Mascher T."/>
            <person name="Medema M.H."/>
            <person name="Devos D.P."/>
            <person name="Kaster A.-K."/>
            <person name="Ovreas L."/>
            <person name="Rohde M."/>
            <person name="Galperin M.Y."/>
            <person name="Jogler C."/>
        </authorList>
    </citation>
    <scope>NUCLEOTIDE SEQUENCE [LARGE SCALE GENOMIC DNA]</scope>
    <source>
        <strain evidence="4 5">Pla22</strain>
    </source>
</reference>
<dbReference type="EC" id="2.4.-.-" evidence="4"/>
<sequence>MHILFLHSNYPAQFGEIAANLVAQHGDRCTFVNERVSGDQQGVKCVTYRPASGATKQTHFCAATFENQIWRSHAAAESVAQLFRSNGALAHDRPDLIVAHSGFVSALFLKEVLPEVPVVGYFEYFYHRYNSDFDFRSDLPPQSELSAMRLQARNAMLLLDLHHCEAGYCPTDFQREQIPAEYQPKLQTIFDGINTDFWKRDASLSESHATQRMVAGVTIQPYEKVVTYVSRGFESMRGSDQFLKVADQVCKKRSDVRVIVVGEDRIAYGGDARFTDGKTFRQWVIDNNDLDLSRIHFVGRVSREELIRVFSVSDAHLYWTVPFVLSWSMLNAMSCSCPVIASNTAPVQEMVRNGQNGLLVDFFDIERWVECVLQTLESPPETQRMGSNARQTIEQNYCLTSCLDKMRSLYQNVRMR</sequence>
<dbReference type="RefSeq" id="WP_146513322.1">
    <property type="nucleotide sequence ID" value="NZ_SJPI01000001.1"/>
</dbReference>
<gene>
    <name evidence="4" type="primary">cotSA_2</name>
    <name evidence="4" type="ORF">Pla22_06660</name>
</gene>
<proteinExistence type="predicted"/>